<dbReference type="GO" id="GO:0015935">
    <property type="term" value="C:small ribosomal subunit"/>
    <property type="evidence" value="ECO:0007669"/>
    <property type="project" value="InterPro"/>
</dbReference>
<dbReference type="NCBIfam" id="TIGR01011">
    <property type="entry name" value="rpsB_bact"/>
    <property type="match status" value="1"/>
</dbReference>
<dbReference type="GO" id="GO:0003735">
    <property type="term" value="F:structural constituent of ribosome"/>
    <property type="evidence" value="ECO:0007669"/>
    <property type="project" value="InterPro"/>
</dbReference>
<evidence type="ECO:0000256" key="5">
    <source>
        <dbReference type="HAMAP-Rule" id="MF_00291"/>
    </source>
</evidence>
<dbReference type="PANTHER" id="PTHR12534:SF0">
    <property type="entry name" value="SMALL RIBOSOMAL SUBUNIT PROTEIN US2M"/>
    <property type="match status" value="1"/>
</dbReference>
<comment type="similarity">
    <text evidence="1 5">Belongs to the universal ribosomal protein uS2 family.</text>
</comment>
<sequence length="257" mass="28843">MSELENNQSAAVSEEPAVPEIKIDQAVLEAMAKAGILYGRRKSKTHPHMRSWIYTTRNGIEILDLPKTMEAVEKAGEFLKGVAKKDGLVMIVGTKPSAQELTESFAAKFTFPFVVKRWLGGTLTNFKTISKRIQYYMNLKADKASGKLEKYTKKERVAIDKKIEKMNEFFRGLERLTRLPDALVVVNVNDHITAVREAKIMKIPVIAILSTDTDPEIVNYPIPANDNSKTSIAWILSKLESKIEEGLKERPAPISKP</sequence>
<gene>
    <name evidence="5" type="primary">rpsB</name>
    <name evidence="6" type="ORF">UY02_C0033G0020</name>
</gene>
<evidence type="ECO:0000313" key="7">
    <source>
        <dbReference type="Proteomes" id="UP000034682"/>
    </source>
</evidence>
<dbReference type="CDD" id="cd01425">
    <property type="entry name" value="RPS2"/>
    <property type="match status" value="1"/>
</dbReference>
<dbReference type="Proteomes" id="UP000034682">
    <property type="component" value="Unassembled WGS sequence"/>
</dbReference>
<organism evidence="6 7">
    <name type="scientific">Candidatus Giovannonibacteria bacterium GW2011_GWB1_47_6b</name>
    <dbReference type="NCBI Taxonomy" id="1618655"/>
    <lineage>
        <taxon>Bacteria</taxon>
        <taxon>Candidatus Giovannoniibacteriota</taxon>
    </lineage>
</organism>
<dbReference type="InterPro" id="IPR001865">
    <property type="entry name" value="Ribosomal_uS2"/>
</dbReference>
<dbReference type="PANTHER" id="PTHR12534">
    <property type="entry name" value="30S RIBOSOMAL PROTEIN S2 PROKARYOTIC AND ORGANELLAR"/>
    <property type="match status" value="1"/>
</dbReference>
<dbReference type="SUPFAM" id="SSF52313">
    <property type="entry name" value="Ribosomal protein S2"/>
    <property type="match status" value="1"/>
</dbReference>
<dbReference type="Pfam" id="PF00318">
    <property type="entry name" value="Ribosomal_S2"/>
    <property type="match status" value="1"/>
</dbReference>
<dbReference type="EMBL" id="LCOK01000033">
    <property type="protein sequence ID" value="KKU76093.1"/>
    <property type="molecule type" value="Genomic_DNA"/>
</dbReference>
<dbReference type="Gene3D" id="1.10.287.610">
    <property type="entry name" value="Helix hairpin bin"/>
    <property type="match status" value="1"/>
</dbReference>
<accession>A0A0G1VDA6</accession>
<dbReference type="PRINTS" id="PR00395">
    <property type="entry name" value="RIBOSOMALS2"/>
</dbReference>
<evidence type="ECO:0000313" key="6">
    <source>
        <dbReference type="EMBL" id="KKU76093.1"/>
    </source>
</evidence>
<dbReference type="GO" id="GO:0006412">
    <property type="term" value="P:translation"/>
    <property type="evidence" value="ECO:0007669"/>
    <property type="project" value="UniProtKB-UniRule"/>
</dbReference>
<dbReference type="PATRIC" id="fig|1618655.3.peg.593"/>
<keyword evidence="2 5" id="KW-0689">Ribosomal protein</keyword>
<dbReference type="AlphaFoldDB" id="A0A0G1VDA6"/>
<name>A0A0G1VDA6_9BACT</name>
<evidence type="ECO:0000256" key="2">
    <source>
        <dbReference type="ARBA" id="ARBA00022980"/>
    </source>
</evidence>
<evidence type="ECO:0000256" key="1">
    <source>
        <dbReference type="ARBA" id="ARBA00006242"/>
    </source>
</evidence>
<dbReference type="Gene3D" id="3.40.50.10490">
    <property type="entry name" value="Glucose-6-phosphate isomerase like protein, domain 1"/>
    <property type="match status" value="1"/>
</dbReference>
<protein>
    <recommendedName>
        <fullName evidence="4 5">Small ribosomal subunit protein uS2</fullName>
    </recommendedName>
</protein>
<dbReference type="HAMAP" id="MF_00291_B">
    <property type="entry name" value="Ribosomal_uS2_B"/>
    <property type="match status" value="1"/>
</dbReference>
<comment type="caution">
    <text evidence="6">The sequence shown here is derived from an EMBL/GenBank/DDBJ whole genome shotgun (WGS) entry which is preliminary data.</text>
</comment>
<dbReference type="InterPro" id="IPR023591">
    <property type="entry name" value="Ribosomal_uS2_flav_dom_sf"/>
</dbReference>
<evidence type="ECO:0000256" key="3">
    <source>
        <dbReference type="ARBA" id="ARBA00023274"/>
    </source>
</evidence>
<keyword evidence="3 5" id="KW-0687">Ribonucleoprotein</keyword>
<proteinExistence type="inferred from homology"/>
<evidence type="ECO:0000256" key="4">
    <source>
        <dbReference type="ARBA" id="ARBA00035256"/>
    </source>
</evidence>
<dbReference type="InterPro" id="IPR005706">
    <property type="entry name" value="Ribosomal_uS2_bac/mit/plastid"/>
</dbReference>
<reference evidence="6 7" key="1">
    <citation type="journal article" date="2015" name="Nature">
        <title>rRNA introns, odd ribosomes, and small enigmatic genomes across a large radiation of phyla.</title>
        <authorList>
            <person name="Brown C.T."/>
            <person name="Hug L.A."/>
            <person name="Thomas B.C."/>
            <person name="Sharon I."/>
            <person name="Castelle C.J."/>
            <person name="Singh A."/>
            <person name="Wilkins M.J."/>
            <person name="Williams K.H."/>
            <person name="Banfield J.F."/>
        </authorList>
    </citation>
    <scope>NUCLEOTIDE SEQUENCE [LARGE SCALE GENOMIC DNA]</scope>
</reference>